<dbReference type="Gene3D" id="2.30.30.370">
    <property type="entry name" value="FAH"/>
    <property type="match status" value="1"/>
</dbReference>
<evidence type="ECO:0000256" key="2">
    <source>
        <dbReference type="ARBA" id="ARBA00010211"/>
    </source>
</evidence>
<evidence type="ECO:0000256" key="1">
    <source>
        <dbReference type="ARBA" id="ARBA00009986"/>
    </source>
</evidence>
<sequence>MTTTSERTDLETFGLFIDGQVVDAASGKTFTSQNPYTGRPWATLADGGPEDVDRAVASARAAFEGEWGAKSGFERAKVMRDVAQAITDDAERLALLEVRDSGKLMREMLGQLNGLANWYLYFSGLADKLEGRTVPQLAPQTYFGYTLRQPVGVVGAITPWNSPLLLLTFKLAPLLAAGCTCVVKPSEHSPASTVAFAQVLHEAGLPAGVLNVVTGWDRSTGEALAGHEGVDKVAFTGSTATGAAVARAAVSNINKVTLELGGKSPQVVFPDADLDAAANGLVAGVFAATGQTCMAGSRLVVHESVKDELVAKVAERANTIVQGDPTEAEPEMGPVANQPQYEKVLGYLQGARDEGWTIAAGGGPNEELGGLFVKPTVVVADPGATIVKEEVFGPVLSAYTFTDEDDAVRLANDTEYGLAGAVWTKDVHRAHRVAARINAGTVWVNAYRVVAPNMPFGGFGKSGIGRENGQEAVDEYLLTKLERVRIARFTTGEDPQYAVVTGEVDENGVPDPESVVVPLAGDPLYVGVKPLEQQLKLEDVRLLAPVLPRSKVVGIGKNYAAHAAEMATGDDPEPPKEPLLFLKPNTSVVGPGDPVFYPPQSSNVHFEGELAVVIGRICRDVPPEQATDVIHGYTVGNDVTARDLQKSDVQFTRGKGFDSFCPLGPWIETDLDPHDFAEGRRVRTWLNGELKQDGTTADLVHDVPTLISYVSSVMTLLPGDVILTGTPAGVGPMEVGDEVEVSVEGIGNLVNTVTRRG</sequence>
<dbReference type="EMBL" id="JAMQYH010000406">
    <property type="protein sequence ID" value="KAJ1683011.1"/>
    <property type="molecule type" value="Genomic_DNA"/>
</dbReference>
<keyword evidence="3" id="KW-0479">Metal-binding</keyword>
<dbReference type="OrthoDB" id="310895at2759"/>
<dbReference type="InterPro" id="IPR036663">
    <property type="entry name" value="Fumarylacetoacetase_C_sf"/>
</dbReference>
<evidence type="ECO:0000256" key="7">
    <source>
        <dbReference type="RuleBase" id="RU003345"/>
    </source>
</evidence>
<comment type="caution">
    <text evidence="11">The sequence shown here is derived from an EMBL/GenBank/DDBJ whole genome shotgun (WGS) entry which is preliminary data.</text>
</comment>
<evidence type="ECO:0000256" key="5">
    <source>
        <dbReference type="ARBA" id="ARBA00037921"/>
    </source>
</evidence>
<dbReference type="SUPFAM" id="SSF56529">
    <property type="entry name" value="FAH"/>
    <property type="match status" value="1"/>
</dbReference>
<evidence type="ECO:0008006" key="13">
    <source>
        <dbReference type="Google" id="ProtNLM"/>
    </source>
</evidence>
<dbReference type="Pfam" id="PF01557">
    <property type="entry name" value="FAA_hydrolase"/>
    <property type="match status" value="1"/>
</dbReference>
<keyword evidence="4 7" id="KW-0560">Oxidoreductase</keyword>
<dbReference type="FunFam" id="3.40.309.10:FF:000012">
    <property type="entry name" value="Betaine aldehyde dehydrogenase"/>
    <property type="match status" value="1"/>
</dbReference>
<evidence type="ECO:0000313" key="11">
    <source>
        <dbReference type="EMBL" id="KAJ1683011.1"/>
    </source>
</evidence>
<keyword evidence="12" id="KW-1185">Reference proteome</keyword>
<dbReference type="InterPro" id="IPR029510">
    <property type="entry name" value="Ald_DH_CS_GLU"/>
</dbReference>
<dbReference type="Pfam" id="PF00171">
    <property type="entry name" value="Aldedh"/>
    <property type="match status" value="1"/>
</dbReference>
<evidence type="ECO:0000256" key="3">
    <source>
        <dbReference type="ARBA" id="ARBA00022723"/>
    </source>
</evidence>
<proteinExistence type="inferred from homology"/>
<dbReference type="GO" id="GO:0004029">
    <property type="term" value="F:aldehyde dehydrogenase (NAD+) activity"/>
    <property type="evidence" value="ECO:0007669"/>
    <property type="project" value="UniProtKB-ARBA"/>
</dbReference>
<evidence type="ECO:0000259" key="10">
    <source>
        <dbReference type="Pfam" id="PF10370"/>
    </source>
</evidence>
<comment type="similarity">
    <text evidence="2">Belongs to the FAH family.</text>
</comment>
<dbReference type="GO" id="GO:0050163">
    <property type="term" value="F:oxaloacetate tautomerase activity"/>
    <property type="evidence" value="ECO:0007669"/>
    <property type="project" value="UniProtKB-ARBA"/>
</dbReference>
<evidence type="ECO:0000256" key="4">
    <source>
        <dbReference type="ARBA" id="ARBA00023002"/>
    </source>
</evidence>
<name>A0A9P9Z606_9POAL</name>
<dbReference type="PROSITE" id="PS00070">
    <property type="entry name" value="ALDEHYDE_DEHYDR_CYS"/>
    <property type="match status" value="1"/>
</dbReference>
<dbReference type="Pfam" id="PF10370">
    <property type="entry name" value="Rv2993c-like_N"/>
    <property type="match status" value="1"/>
</dbReference>
<evidence type="ECO:0000256" key="6">
    <source>
        <dbReference type="PROSITE-ProRule" id="PRU10007"/>
    </source>
</evidence>
<feature type="active site" evidence="6">
    <location>
        <position position="259"/>
    </location>
</feature>
<dbReference type="InterPro" id="IPR016162">
    <property type="entry name" value="Ald_DH_N"/>
</dbReference>
<evidence type="ECO:0000259" key="8">
    <source>
        <dbReference type="Pfam" id="PF00171"/>
    </source>
</evidence>
<dbReference type="InterPro" id="IPR018833">
    <property type="entry name" value="Rv2993c-like_N"/>
</dbReference>
<dbReference type="InterPro" id="IPR011234">
    <property type="entry name" value="Fumarylacetoacetase-like_C"/>
</dbReference>
<gene>
    <name evidence="11" type="ORF">LUZ63_021761</name>
</gene>
<feature type="domain" description="Aldehyde dehydrogenase" evidence="8">
    <location>
        <begin position="23"/>
        <end position="480"/>
    </location>
</feature>
<dbReference type="InterPro" id="IPR015590">
    <property type="entry name" value="Aldehyde_DH_dom"/>
</dbReference>
<dbReference type="PANTHER" id="PTHR11699">
    <property type="entry name" value="ALDEHYDE DEHYDROGENASE-RELATED"/>
    <property type="match status" value="1"/>
</dbReference>
<reference evidence="11" key="1">
    <citation type="journal article" date="2022" name="Cell">
        <title>Repeat-based holocentromeres influence genome architecture and karyotype evolution.</title>
        <authorList>
            <person name="Hofstatter P.G."/>
            <person name="Thangavel G."/>
            <person name="Lux T."/>
            <person name="Neumann P."/>
            <person name="Vondrak T."/>
            <person name="Novak P."/>
            <person name="Zhang M."/>
            <person name="Costa L."/>
            <person name="Castellani M."/>
            <person name="Scott A."/>
            <person name="Toegelov H."/>
            <person name="Fuchs J."/>
            <person name="Mata-Sucre Y."/>
            <person name="Dias Y."/>
            <person name="Vanzela A.L.L."/>
            <person name="Huettel B."/>
            <person name="Almeida C.C.S."/>
            <person name="Simkova H."/>
            <person name="Souza G."/>
            <person name="Pedrosa-Harand A."/>
            <person name="Macas J."/>
            <person name="Mayer K.F.X."/>
            <person name="Houben A."/>
            <person name="Marques A."/>
        </authorList>
    </citation>
    <scope>NUCLEOTIDE SEQUENCE</scope>
    <source>
        <strain evidence="11">RhyBre1mFocal</strain>
    </source>
</reference>
<feature type="domain" description="Fumarylacetoacetase-like C-terminal" evidence="9">
    <location>
        <begin position="551"/>
        <end position="753"/>
    </location>
</feature>
<dbReference type="InterPro" id="IPR016160">
    <property type="entry name" value="Ald_DH_CS_CYS"/>
</dbReference>
<dbReference type="SUPFAM" id="SSF53720">
    <property type="entry name" value="ALDH-like"/>
    <property type="match status" value="1"/>
</dbReference>
<comment type="similarity">
    <text evidence="1 7">Belongs to the aldehyde dehydrogenase family.</text>
</comment>
<dbReference type="CDD" id="cd07114">
    <property type="entry name" value="ALDH_DhaS"/>
    <property type="match status" value="1"/>
</dbReference>
<dbReference type="AlphaFoldDB" id="A0A9P9Z606"/>
<dbReference type="InterPro" id="IPR016161">
    <property type="entry name" value="Ald_DH/histidinol_DH"/>
</dbReference>
<dbReference type="Gene3D" id="3.40.309.10">
    <property type="entry name" value="Aldehyde Dehydrogenase, Chain A, domain 2"/>
    <property type="match status" value="1"/>
</dbReference>
<dbReference type="GO" id="GO:0046872">
    <property type="term" value="F:metal ion binding"/>
    <property type="evidence" value="ECO:0007669"/>
    <property type="project" value="UniProtKB-KW"/>
</dbReference>
<dbReference type="Proteomes" id="UP001151287">
    <property type="component" value="Unassembled WGS sequence"/>
</dbReference>
<dbReference type="Gene3D" id="3.40.605.10">
    <property type="entry name" value="Aldehyde Dehydrogenase, Chain A, domain 1"/>
    <property type="match status" value="1"/>
</dbReference>
<evidence type="ECO:0000313" key="12">
    <source>
        <dbReference type="Proteomes" id="UP001151287"/>
    </source>
</evidence>
<dbReference type="FunFam" id="3.40.605.10:FF:000007">
    <property type="entry name" value="NAD/NADP-dependent betaine aldehyde dehydrogenase"/>
    <property type="match status" value="1"/>
</dbReference>
<dbReference type="FunFam" id="3.90.850.10:FF:000002">
    <property type="entry name" value="2-hydroxyhepta-2,4-diene-1,7-dioate isomerase"/>
    <property type="match status" value="1"/>
</dbReference>
<dbReference type="GO" id="GO:0006107">
    <property type="term" value="P:oxaloacetate metabolic process"/>
    <property type="evidence" value="ECO:0007669"/>
    <property type="project" value="UniProtKB-ARBA"/>
</dbReference>
<dbReference type="InterPro" id="IPR016163">
    <property type="entry name" value="Ald_DH_C"/>
</dbReference>
<accession>A0A9P9Z606</accession>
<feature type="domain" description="Rv2993c-like N-terminal" evidence="10">
    <location>
        <begin position="485"/>
        <end position="545"/>
    </location>
</feature>
<evidence type="ECO:0000259" key="9">
    <source>
        <dbReference type="Pfam" id="PF01557"/>
    </source>
</evidence>
<protein>
    <recommendedName>
        <fullName evidence="13">Aldehyde dehydrogenase</fullName>
    </recommendedName>
</protein>
<dbReference type="PROSITE" id="PS00687">
    <property type="entry name" value="ALDEHYDE_DEHYDR_GLU"/>
    <property type="match status" value="1"/>
</dbReference>
<comment type="pathway">
    <text evidence="5">Amine and polyamine biosynthesis; betaine biosynthesis via choline pathway; betaine from betaine aldehyde: step 1/1.</text>
</comment>
<organism evidence="11 12">
    <name type="scientific">Rhynchospora breviuscula</name>
    <dbReference type="NCBI Taxonomy" id="2022672"/>
    <lineage>
        <taxon>Eukaryota</taxon>
        <taxon>Viridiplantae</taxon>
        <taxon>Streptophyta</taxon>
        <taxon>Embryophyta</taxon>
        <taxon>Tracheophyta</taxon>
        <taxon>Spermatophyta</taxon>
        <taxon>Magnoliopsida</taxon>
        <taxon>Liliopsida</taxon>
        <taxon>Poales</taxon>
        <taxon>Cyperaceae</taxon>
        <taxon>Cyperoideae</taxon>
        <taxon>Rhynchosporeae</taxon>
        <taxon>Rhynchospora</taxon>
    </lineage>
</organism>
<dbReference type="Gene3D" id="3.90.850.10">
    <property type="entry name" value="Fumarylacetoacetase-like, C-terminal domain"/>
    <property type="match status" value="1"/>
</dbReference>